<keyword evidence="4" id="KW-0698">rRNA processing</keyword>
<feature type="compositionally biased region" description="Basic and acidic residues" evidence="7">
    <location>
        <begin position="299"/>
        <end position="329"/>
    </location>
</feature>
<organism evidence="8 9">
    <name type="scientific">Euplotes crassus</name>
    <dbReference type="NCBI Taxonomy" id="5936"/>
    <lineage>
        <taxon>Eukaryota</taxon>
        <taxon>Sar</taxon>
        <taxon>Alveolata</taxon>
        <taxon>Ciliophora</taxon>
        <taxon>Intramacronucleata</taxon>
        <taxon>Spirotrichea</taxon>
        <taxon>Hypotrichia</taxon>
        <taxon>Euplotida</taxon>
        <taxon>Euplotidae</taxon>
        <taxon>Moneuplotes</taxon>
    </lineage>
</organism>
<evidence type="ECO:0000256" key="6">
    <source>
        <dbReference type="ARBA" id="ARBA00024695"/>
    </source>
</evidence>
<feature type="region of interest" description="Disordered" evidence="7">
    <location>
        <begin position="357"/>
        <end position="379"/>
    </location>
</feature>
<dbReference type="GO" id="GO:0030490">
    <property type="term" value="P:maturation of SSU-rRNA"/>
    <property type="evidence" value="ECO:0007669"/>
    <property type="project" value="TreeGrafter"/>
</dbReference>
<comment type="caution">
    <text evidence="8">The sequence shown here is derived from an EMBL/GenBank/DDBJ whole genome shotgun (WGS) entry which is preliminary data.</text>
</comment>
<evidence type="ECO:0000313" key="8">
    <source>
        <dbReference type="EMBL" id="CAI2370283.1"/>
    </source>
</evidence>
<sequence length="379" mass="44637">MTNKGKVNKSKRKRGKKFRFFVENVKADAKGEQENPFENHFRNKAHKKAQDVRIELVQEYKNRGKTGGINDRRLIGDKGGGEMERFAIERSRNKRKMRFELDSDEEDLQKIQLTHGGKALDETFDFRDDKDLKNRDNGEDRYKLDDKIVKNFHFGGNTIDKDDNEDDFFKVKKTKEEVFKEIVTKSKIFKAAKAELRDQNEELIDKLDDDFGDIFPLLETKAKMIKEGKPRPKEGEKVSLLEVSKKQNDKEIQKKSDMRKRDQKHIRKADMNTDYNYDSLAVTLRDSKKARPNRPVQTVKEKALDRKSELEKLQKKMEENDKNVNRLENIDEVEDREDFNDPEKMNNALVDLIENEYNDKTHQKPDEFEAIEEHSSDSD</sequence>
<protein>
    <recommendedName>
        <fullName evidence="10">Nucleolar protein 14</fullName>
    </recommendedName>
</protein>
<dbReference type="Proteomes" id="UP001295684">
    <property type="component" value="Unassembled WGS sequence"/>
</dbReference>
<evidence type="ECO:0000256" key="7">
    <source>
        <dbReference type="SAM" id="MobiDB-lite"/>
    </source>
</evidence>
<dbReference type="GO" id="GO:0030692">
    <property type="term" value="C:Noc4p-Nop14p complex"/>
    <property type="evidence" value="ECO:0007669"/>
    <property type="project" value="TreeGrafter"/>
</dbReference>
<evidence type="ECO:0000256" key="1">
    <source>
        <dbReference type="ARBA" id="ARBA00004604"/>
    </source>
</evidence>
<dbReference type="Pfam" id="PF04147">
    <property type="entry name" value="Nop14"/>
    <property type="match status" value="1"/>
</dbReference>
<proteinExistence type="inferred from homology"/>
<evidence type="ECO:0000256" key="3">
    <source>
        <dbReference type="ARBA" id="ARBA00022517"/>
    </source>
</evidence>
<reference evidence="8" key="1">
    <citation type="submission" date="2023-07" db="EMBL/GenBank/DDBJ databases">
        <authorList>
            <consortium name="AG Swart"/>
            <person name="Singh M."/>
            <person name="Singh A."/>
            <person name="Seah K."/>
            <person name="Emmerich C."/>
        </authorList>
    </citation>
    <scope>NUCLEOTIDE SEQUENCE</scope>
    <source>
        <strain evidence="8">DP1</strain>
    </source>
</reference>
<dbReference type="EMBL" id="CAMPGE010011451">
    <property type="protein sequence ID" value="CAI2370283.1"/>
    <property type="molecule type" value="Genomic_DNA"/>
</dbReference>
<feature type="region of interest" description="Disordered" evidence="7">
    <location>
        <begin position="286"/>
        <end position="343"/>
    </location>
</feature>
<evidence type="ECO:0008006" key="10">
    <source>
        <dbReference type="Google" id="ProtNLM"/>
    </source>
</evidence>
<gene>
    <name evidence="8" type="ORF">ECRASSUSDP1_LOCUS11593</name>
</gene>
<dbReference type="PANTHER" id="PTHR23183">
    <property type="entry name" value="NOP14"/>
    <property type="match status" value="1"/>
</dbReference>
<evidence type="ECO:0000256" key="2">
    <source>
        <dbReference type="ARBA" id="ARBA00007466"/>
    </source>
</evidence>
<comment type="subcellular location">
    <subcellularLocation>
        <location evidence="1">Nucleus</location>
        <location evidence="1">Nucleolus</location>
    </subcellularLocation>
</comment>
<accession>A0AAD1UIY9</accession>
<dbReference type="PANTHER" id="PTHR23183:SF0">
    <property type="entry name" value="NUCLEOLAR PROTEIN 14"/>
    <property type="match status" value="1"/>
</dbReference>
<keyword evidence="3" id="KW-0690">Ribosome biogenesis</keyword>
<dbReference type="AlphaFoldDB" id="A0AAD1UIY9"/>
<evidence type="ECO:0000256" key="5">
    <source>
        <dbReference type="ARBA" id="ARBA00023242"/>
    </source>
</evidence>
<feature type="region of interest" description="Disordered" evidence="7">
    <location>
        <begin position="244"/>
        <end position="271"/>
    </location>
</feature>
<dbReference type="InterPro" id="IPR007276">
    <property type="entry name" value="Nop14"/>
</dbReference>
<dbReference type="GO" id="GO:0032040">
    <property type="term" value="C:small-subunit processome"/>
    <property type="evidence" value="ECO:0007669"/>
    <property type="project" value="InterPro"/>
</dbReference>
<comment type="similarity">
    <text evidence="2">Belongs to the NOP14 family.</text>
</comment>
<feature type="compositionally biased region" description="Basic and acidic residues" evidence="7">
    <location>
        <begin position="244"/>
        <end position="260"/>
    </location>
</feature>
<evidence type="ECO:0000313" key="9">
    <source>
        <dbReference type="Proteomes" id="UP001295684"/>
    </source>
</evidence>
<name>A0AAD1UIY9_EUPCR</name>
<keyword evidence="9" id="KW-1185">Reference proteome</keyword>
<comment type="function">
    <text evidence="6">Involved in nucleolar processing of pre-18S ribosomal RNA. Has a role in the nuclear export of 40S pre-ribosomal subunit to the cytoplasm.</text>
</comment>
<evidence type="ECO:0000256" key="4">
    <source>
        <dbReference type="ARBA" id="ARBA00022552"/>
    </source>
</evidence>
<keyword evidence="5" id="KW-0539">Nucleus</keyword>